<keyword evidence="2" id="KW-0121">Carboxypeptidase</keyword>
<dbReference type="InterPro" id="IPR012338">
    <property type="entry name" value="Beta-lactam/transpept-like"/>
</dbReference>
<accession>A0A164IUG2</accession>
<comment type="caution">
    <text evidence="2">The sequence shown here is derived from an EMBL/GenBank/DDBJ whole genome shotgun (WGS) entry which is preliminary data.</text>
</comment>
<evidence type="ECO:0000313" key="3">
    <source>
        <dbReference type="Proteomes" id="UP000076501"/>
    </source>
</evidence>
<keyword evidence="2" id="KW-0378">Hydrolase</keyword>
<dbReference type="PANTHER" id="PTHR46825:SF7">
    <property type="entry name" value="D-ALANYL-D-ALANINE CARBOXYPEPTIDASE"/>
    <property type="match status" value="1"/>
</dbReference>
<keyword evidence="2" id="KW-0645">Protease</keyword>
<dbReference type="Gene3D" id="3.40.710.10">
    <property type="entry name" value="DD-peptidase/beta-lactamase superfamily"/>
    <property type="match status" value="2"/>
</dbReference>
<dbReference type="AlphaFoldDB" id="A0A164IUG2"/>
<organism evidence="2 3">
    <name type="scientific">Bacillus cereus</name>
    <dbReference type="NCBI Taxonomy" id="1396"/>
    <lineage>
        <taxon>Bacteria</taxon>
        <taxon>Bacillati</taxon>
        <taxon>Bacillota</taxon>
        <taxon>Bacilli</taxon>
        <taxon>Bacillales</taxon>
        <taxon>Bacillaceae</taxon>
        <taxon>Bacillus</taxon>
        <taxon>Bacillus cereus group</taxon>
    </lineage>
</organism>
<dbReference type="InterPro" id="IPR001466">
    <property type="entry name" value="Beta-lactam-related"/>
</dbReference>
<name>A0A164IUG2_BACCE</name>
<gene>
    <name evidence="2" type="ORF">B4082_0039</name>
</gene>
<dbReference type="GO" id="GO:0004180">
    <property type="term" value="F:carboxypeptidase activity"/>
    <property type="evidence" value="ECO:0007669"/>
    <property type="project" value="UniProtKB-KW"/>
</dbReference>
<reference evidence="2 3" key="1">
    <citation type="submission" date="2015-09" db="EMBL/GenBank/DDBJ databases">
        <title>Bacillus cereus food isolates.</title>
        <authorList>
            <person name="Boekhorst J."/>
        </authorList>
    </citation>
    <scope>NUCLEOTIDE SEQUENCE [LARGE SCALE GENOMIC DNA]</scope>
    <source>
        <strain evidence="2 3">B4082</strain>
    </source>
</reference>
<dbReference type="PANTHER" id="PTHR46825">
    <property type="entry name" value="D-ALANYL-D-ALANINE-CARBOXYPEPTIDASE/ENDOPEPTIDASE AMPH"/>
    <property type="match status" value="1"/>
</dbReference>
<dbReference type="EMBL" id="LJKA01000001">
    <property type="protein sequence ID" value="KZD41916.1"/>
    <property type="molecule type" value="Genomic_DNA"/>
</dbReference>
<proteinExistence type="predicted"/>
<dbReference type="Pfam" id="PF00144">
    <property type="entry name" value="Beta-lactamase"/>
    <property type="match status" value="2"/>
</dbReference>
<dbReference type="Proteomes" id="UP000076501">
    <property type="component" value="Unassembled WGS sequence"/>
</dbReference>
<feature type="domain" description="Beta-lactamase-related" evidence="1">
    <location>
        <begin position="41"/>
        <end position="356"/>
    </location>
</feature>
<sequence length="720" mass="78391">MKSFILKKGTALTLTGAILVGALAIPSYENVHAVNKRISIEQVIDKAADAKNVPGVIVTVKNGEASWAYASGEGNIERNHKVDADSAFRIGSTTKTFVATVVLQLAGEKKLSLDDTVEKWLPGLIKGKGYDGSKITIRQLLNHTSGIADYLTPDLKENLIENPSENYTAEQLISRALQLEPVKGWSYSNTNMVIIGLIIQKVTGESYAEQIKKRIMEPLSLKETVLPGSSMDIPKKNARGYLNTGDKLVDITLFNPSFANASGEMISTGEDMTTFFRALLGGKLLTPEMQKEMVTNTVDTPLGKYGLGIHATKLPDGTEVWGHGGGIPGFTNFAGGTKDGQHVISININVLGAEKQINNILASEFAAKSKKEPTDKEKKSKHREEVQSVMDQVVTNKKIPSVIAGGLKDGKRWSYATGTASYEMPRPVEPNFSFRIGSITKTFTASVVLQLAEEKQLNLDDTVEKWLPGVVQGNGYDGSKITIRQLLNHTSGIAAYTDLDMRDITLPQNPFRYYSTDELISLALAKPPVFAPGEGWDYSNTNTVIAGEIIRKVTGDTYAEQIRKRFIEPLGLKETFVMEASSHIPGKHANGYNMDRSGRLYDLTEINQSWANAAGDMVSTVKDLTTFFSALLGGKLLNQELMNQMFTTVDSPIGKVGLGVYEEKTPDGQSYWGHAGGTFGFETRIGGPIGGEHILVTAINAVGPEVITGRDKIFNKEFGR</sequence>
<evidence type="ECO:0000313" key="2">
    <source>
        <dbReference type="EMBL" id="KZD41916.1"/>
    </source>
</evidence>
<protein>
    <submittedName>
        <fullName evidence="2">D-alanyl-D-alanine carboxypeptidase</fullName>
    </submittedName>
</protein>
<dbReference type="RefSeq" id="WP_063220926.1">
    <property type="nucleotide sequence ID" value="NZ_JAEHBS010000014.1"/>
</dbReference>
<feature type="domain" description="Beta-lactamase-related" evidence="1">
    <location>
        <begin position="387"/>
        <end position="680"/>
    </location>
</feature>
<evidence type="ECO:0000259" key="1">
    <source>
        <dbReference type="Pfam" id="PF00144"/>
    </source>
</evidence>
<dbReference type="InterPro" id="IPR050491">
    <property type="entry name" value="AmpC-like"/>
</dbReference>
<dbReference type="PATRIC" id="fig|1396.539.peg.2072"/>
<dbReference type="SUPFAM" id="SSF56601">
    <property type="entry name" value="beta-lactamase/transpeptidase-like"/>
    <property type="match status" value="2"/>
</dbReference>